<protein>
    <recommendedName>
        <fullName evidence="4">Phage portal protein</fullName>
    </recommendedName>
</protein>
<reference evidence="2" key="1">
    <citation type="submission" date="2020-05" db="EMBL/GenBank/DDBJ databases">
        <title>Complete genome sequence of Bradyrhizobium diazoefficiens XF5 isolated from soybean nodule.</title>
        <authorList>
            <person name="Noda R."/>
            <person name="Kakizaki K."/>
            <person name="Minamisawa K."/>
        </authorList>
    </citation>
    <scope>NUCLEOTIDE SEQUENCE</scope>
    <source>
        <strain evidence="2">XF5</strain>
    </source>
</reference>
<dbReference type="AlphaFoldDB" id="A0A810AHL1"/>
<dbReference type="RefSeq" id="WP_182869777.1">
    <property type="nucleotide sequence ID" value="NZ_AP022638.1"/>
</dbReference>
<dbReference type="InterPro" id="IPR006944">
    <property type="entry name" value="Phage/GTA_portal"/>
</dbReference>
<accession>A0A810AHL1</accession>
<dbReference type="InterPro" id="IPR006427">
    <property type="entry name" value="Portal_HK97"/>
</dbReference>
<reference evidence="3" key="2">
    <citation type="submission" date="2020-05" db="EMBL/GenBank/DDBJ databases">
        <title>Complete genome sequence of Bradyrhizobium diazoefficiens XF6 isolated from soybean nodule.</title>
        <authorList>
            <person name="Noda R."/>
            <person name="Kakizaki K."/>
            <person name="Minamisawa K."/>
        </authorList>
    </citation>
    <scope>NUCLEOTIDE SEQUENCE</scope>
    <source>
        <strain evidence="3">XF6</strain>
    </source>
</reference>
<feature type="compositionally biased region" description="Pro residues" evidence="1">
    <location>
        <begin position="432"/>
        <end position="442"/>
    </location>
</feature>
<dbReference type="NCBIfam" id="TIGR01537">
    <property type="entry name" value="portal_HK97"/>
    <property type="match status" value="1"/>
</dbReference>
<evidence type="ECO:0000256" key="1">
    <source>
        <dbReference type="SAM" id="MobiDB-lite"/>
    </source>
</evidence>
<feature type="compositionally biased region" description="Basic and acidic residues" evidence="1">
    <location>
        <begin position="449"/>
        <end position="466"/>
    </location>
</feature>
<evidence type="ECO:0000313" key="3">
    <source>
        <dbReference type="EMBL" id="BCE63919.1"/>
    </source>
</evidence>
<organism evidence="3">
    <name type="scientific">Bradyrhizobium diazoefficiens</name>
    <dbReference type="NCBI Taxonomy" id="1355477"/>
    <lineage>
        <taxon>Bacteria</taxon>
        <taxon>Pseudomonadati</taxon>
        <taxon>Pseudomonadota</taxon>
        <taxon>Alphaproteobacteria</taxon>
        <taxon>Hyphomicrobiales</taxon>
        <taxon>Nitrobacteraceae</taxon>
        <taxon>Bradyrhizobium</taxon>
    </lineage>
</organism>
<feature type="region of interest" description="Disordered" evidence="1">
    <location>
        <begin position="431"/>
        <end position="466"/>
    </location>
</feature>
<proteinExistence type="predicted"/>
<sequence length="485" mass="52904">MSEIATKPRYRVKAGRDTSLVAKAEGEVRPGPWFLPITGGWLPADVGSSMNWWQLGYDPIGLGTQSAMVEACVSAYAQTVAMCPGDHWRSNDKGGRDRVTTSALSRILRHPNDYQSISDFLLNGTRSLYLQGNTYALALRNDRYEIDELHLMDSNLSYPRLATTGDVFYQLAGNDVIERRLGGEQLIVPQRDVLHIRLHTVRHRFPRPLIGESPLVAAYADVGMGSAIASQQLKFYMNEARPSAVLSTDLQLDKDQVQALRDRWNEQAKGLHQGGTPILTAGLKVQPWSQGGKDAATAEMLKLSNEHIALAFRIPLQVLGLGGNNLSSTEMLMQSWIASGLGFALNHIEEAIGLLFGLKGQPDEYVEFDTAALLRSALKDRIEALARGVQGGIYAPNEARHSESLDAVPFGDEPRVQQQVVPLSAVSKIPAAPAPPAAPPADPAAAANDDAKPPPPEKGDRDAIQREVRNLFACADRIGRRRITS</sequence>
<dbReference type="EMBL" id="AP023096">
    <property type="protein sequence ID" value="BCE63919.1"/>
    <property type="molecule type" value="Genomic_DNA"/>
</dbReference>
<gene>
    <name evidence="2" type="ORF">XF5B_26970</name>
    <name evidence="3" type="ORF">XF6B_27180</name>
</gene>
<dbReference type="Pfam" id="PF04860">
    <property type="entry name" value="Phage_portal"/>
    <property type="match status" value="1"/>
</dbReference>
<evidence type="ECO:0008006" key="4">
    <source>
        <dbReference type="Google" id="ProtNLM"/>
    </source>
</evidence>
<evidence type="ECO:0000313" key="2">
    <source>
        <dbReference type="EMBL" id="BCE55185.1"/>
    </source>
</evidence>
<dbReference type="EMBL" id="AP023095">
    <property type="protein sequence ID" value="BCE55185.1"/>
    <property type="molecule type" value="Genomic_DNA"/>
</dbReference>
<name>A0A810AHL1_9BRAD</name>